<dbReference type="EMBL" id="CU459003">
    <property type="protein sequence ID" value="CAM74806.1"/>
    <property type="molecule type" value="Genomic_DNA"/>
</dbReference>
<organism evidence="1">
    <name type="scientific">Magnetospirillum gryphiswaldense</name>
    <dbReference type="NCBI Taxonomy" id="55518"/>
    <lineage>
        <taxon>Bacteria</taxon>
        <taxon>Pseudomonadati</taxon>
        <taxon>Pseudomonadota</taxon>
        <taxon>Alphaproteobacteria</taxon>
        <taxon>Rhodospirillales</taxon>
        <taxon>Rhodospirillaceae</taxon>
        <taxon>Magnetospirillum</taxon>
    </lineage>
</organism>
<sequence>MEKTLDREMDWNQVNTHISYTNVLVTLVTLPKNISLVLALASRIINA</sequence>
<dbReference type="AlphaFoldDB" id="A4TVZ9"/>
<protein>
    <submittedName>
        <fullName evidence="1">Uncharacterized protein</fullName>
    </submittedName>
</protein>
<gene>
    <name evidence="1" type="ORF">MGR_1784</name>
</gene>
<name>A4TVZ9_9PROT</name>
<evidence type="ECO:0000313" key="1">
    <source>
        <dbReference type="EMBL" id="CAM74806.1"/>
    </source>
</evidence>
<proteinExistence type="predicted"/>
<reference evidence="1" key="1">
    <citation type="journal article" date="2007" name="J. Bacteriol.">
        <title>Comparative genome analysis of four magnetotactic bacteria reveals a complex set of group-specific genes implicated in magnetosome biomineralization and function.</title>
        <authorList>
            <person name="Richter M."/>
            <person name="Kube M."/>
            <person name="Bazylinski D.A."/>
            <person name="Lombardot T."/>
            <person name="Gloeckner F.O."/>
            <person name="Reinhardt R."/>
            <person name="Schueler D."/>
        </authorList>
    </citation>
    <scope>NUCLEOTIDE SEQUENCE</scope>
    <source>
        <strain evidence="1">MSR-1</strain>
    </source>
</reference>
<accession>A4TVZ9</accession>